<dbReference type="Proteomes" id="UP000595814">
    <property type="component" value="Chromosome"/>
</dbReference>
<evidence type="ECO:0000313" key="2">
    <source>
        <dbReference type="Proteomes" id="UP000595814"/>
    </source>
</evidence>
<reference evidence="1 2" key="1">
    <citation type="journal article" date="2022" name="Int. J. Syst. Evol. Microbiol.">
        <title>Miniphocaeibacter halophilus sp. nov., an ammonium-tolerant acetate-producing bacterium isolated from a biogas system.</title>
        <authorList>
            <person name="Schnurer A."/>
            <person name="Singh A."/>
            <person name="Bi S."/>
            <person name="Qiao W."/>
            <person name="Westerholm M."/>
        </authorList>
    </citation>
    <scope>NUCLEOTIDE SEQUENCE [LARGE SCALE GENOMIC DNA]</scope>
    <source>
        <strain evidence="1 2">AMB_01</strain>
    </source>
</reference>
<proteinExistence type="predicted"/>
<protein>
    <submittedName>
        <fullName evidence="1">DNA topology modulation protein</fullName>
    </submittedName>
</protein>
<gene>
    <name evidence="1" type="ORF">JFY71_08500</name>
</gene>
<dbReference type="EMBL" id="CP066744">
    <property type="protein sequence ID" value="QQK07352.1"/>
    <property type="molecule type" value="Genomic_DNA"/>
</dbReference>
<keyword evidence="2" id="KW-1185">Reference proteome</keyword>
<evidence type="ECO:0000313" key="1">
    <source>
        <dbReference type="EMBL" id="QQK07352.1"/>
    </source>
</evidence>
<sequence length="171" mass="20627">MKIAVLGYSGSGKSTLSKYLSGKYGIPLLYLDTVQFLPNWEMRDREEARSLVLNFINKESWVIDGNYTSFFQEERLSLADKIIYMKFNRFSCLYRGFKRYLQFKNTTRDSMAEGCKEKFDFEFIYWILYKGRNKDIKEHYKEILDKHKNKLIVIKNQRQLQEFKENIDKFI</sequence>
<organism evidence="1 2">
    <name type="scientific">Miniphocaeibacter halophilus</name>
    <dbReference type="NCBI Taxonomy" id="2931922"/>
    <lineage>
        <taxon>Bacteria</taxon>
        <taxon>Bacillati</taxon>
        <taxon>Bacillota</taxon>
        <taxon>Tissierellia</taxon>
        <taxon>Tissierellales</taxon>
        <taxon>Peptoniphilaceae</taxon>
        <taxon>Miniphocaeibacter</taxon>
    </lineage>
</organism>
<accession>A0AC61MPL2</accession>
<name>A0AC61MPL2_9FIRM</name>